<evidence type="ECO:0000313" key="2">
    <source>
        <dbReference type="EMBL" id="CCX34280.1"/>
    </source>
</evidence>
<feature type="compositionally biased region" description="Polar residues" evidence="1">
    <location>
        <begin position="58"/>
        <end position="67"/>
    </location>
</feature>
<feature type="compositionally biased region" description="Polar residues" evidence="1">
    <location>
        <begin position="170"/>
        <end position="196"/>
    </location>
</feature>
<keyword evidence="3" id="KW-1185">Reference proteome</keyword>
<evidence type="ECO:0000313" key="3">
    <source>
        <dbReference type="Proteomes" id="UP000018144"/>
    </source>
</evidence>
<feature type="compositionally biased region" description="Low complexity" evidence="1">
    <location>
        <begin position="222"/>
        <end position="233"/>
    </location>
</feature>
<feature type="compositionally biased region" description="Polar residues" evidence="1">
    <location>
        <begin position="1"/>
        <end position="10"/>
    </location>
</feature>
<gene>
    <name evidence="2" type="ORF">PCON_03311</name>
</gene>
<organism evidence="2 3">
    <name type="scientific">Pyronema omphalodes (strain CBS 100304)</name>
    <name type="common">Pyronema confluens</name>
    <dbReference type="NCBI Taxonomy" id="1076935"/>
    <lineage>
        <taxon>Eukaryota</taxon>
        <taxon>Fungi</taxon>
        <taxon>Dikarya</taxon>
        <taxon>Ascomycota</taxon>
        <taxon>Pezizomycotina</taxon>
        <taxon>Pezizomycetes</taxon>
        <taxon>Pezizales</taxon>
        <taxon>Pyronemataceae</taxon>
        <taxon>Pyronema</taxon>
    </lineage>
</organism>
<protein>
    <submittedName>
        <fullName evidence="2">Uncharacterized protein</fullName>
    </submittedName>
</protein>
<feature type="compositionally biased region" description="Polar residues" evidence="1">
    <location>
        <begin position="268"/>
        <end position="282"/>
    </location>
</feature>
<accession>U4LQS9</accession>
<proteinExistence type="predicted"/>
<feature type="region of interest" description="Disordered" evidence="1">
    <location>
        <begin position="362"/>
        <end position="382"/>
    </location>
</feature>
<feature type="region of interest" description="Disordered" evidence="1">
    <location>
        <begin position="1"/>
        <end position="306"/>
    </location>
</feature>
<dbReference type="AlphaFoldDB" id="U4LQS9"/>
<evidence type="ECO:0000256" key="1">
    <source>
        <dbReference type="SAM" id="MobiDB-lite"/>
    </source>
</evidence>
<feature type="compositionally biased region" description="Polar residues" evidence="1">
    <location>
        <begin position="21"/>
        <end position="33"/>
    </location>
</feature>
<sequence>MTSKIQSFVSAVTGWTPALTCATSSTPNASGTQPAPAGSDPGNRQGDDTAALDGGRNRGSTEQTTAAPTRERRRSTSCGSRKRAAPGSETSLNLDERPKTPAVDTPSAASVISARHSTRSHRSRRFTEPREGSANQGNDVGKGLSADGARDGNETKATTNTAHEGRTLCITAQQDFQTPSTRGQQQSERPTESPSIAGSVVSRGDRARQRSSVDGYTRRSESMSSEGSQDSMQIHWGGPTAEYHHNASSWGREHQRRPSVESIGSDWHSVSSDDSERSTGYPTSRYDYEIRPLSRTPSATTPGMEMRTQCPCRTLSQAPFDAHVTHSKAEIEGLHQQSFGGHPQAPPNDTIGRATSRHYSDYRTPESQVTVPPFANSNDDAVRNDNPTPNPLRLELTFAPVENNNNPESRITHMIQITCPEGIETEYRGARQQLRTGEDIPVAAARSGRHEWNPTVYTDRYDRHLNLPQAFYSDYQQCFTKCDELLEQLKSSQSETHSEAHEKLTEDIQRRMLEKDWIELRFLYSKMHELLDILDQLSNALLSS</sequence>
<dbReference type="Proteomes" id="UP000018144">
    <property type="component" value="Unassembled WGS sequence"/>
</dbReference>
<reference evidence="2 3" key="1">
    <citation type="journal article" date="2013" name="PLoS Genet.">
        <title>The genome and development-dependent transcriptomes of Pyronema confluens: a window into fungal evolution.</title>
        <authorList>
            <person name="Traeger S."/>
            <person name="Altegoer F."/>
            <person name="Freitag M."/>
            <person name="Gabaldon T."/>
            <person name="Kempken F."/>
            <person name="Kumar A."/>
            <person name="Marcet-Houben M."/>
            <person name="Poggeler S."/>
            <person name="Stajich J.E."/>
            <person name="Nowrousian M."/>
        </authorList>
    </citation>
    <scope>NUCLEOTIDE SEQUENCE [LARGE SCALE GENOMIC DNA]</scope>
    <source>
        <strain evidence="3">CBS 100304</strain>
        <tissue evidence="2">Vegetative mycelium</tissue>
    </source>
</reference>
<name>U4LQS9_PYROM</name>
<feature type="compositionally biased region" description="Basic residues" evidence="1">
    <location>
        <begin position="71"/>
        <end position="84"/>
    </location>
</feature>
<feature type="compositionally biased region" description="Polar residues" evidence="1">
    <location>
        <begin position="365"/>
        <end position="379"/>
    </location>
</feature>
<dbReference type="EMBL" id="HF936481">
    <property type="protein sequence ID" value="CCX34280.1"/>
    <property type="molecule type" value="Genomic_DNA"/>
</dbReference>